<reference evidence="1 2" key="1">
    <citation type="submission" date="2020-08" db="EMBL/GenBank/DDBJ databases">
        <title>Genomic Encyclopedia of Type Strains, Phase IV (KMG-IV): sequencing the most valuable type-strain genomes for metagenomic binning, comparative biology and taxonomic classification.</title>
        <authorList>
            <person name="Goeker M."/>
        </authorList>
    </citation>
    <scope>NUCLEOTIDE SEQUENCE [LARGE SCALE GENOMIC DNA]</scope>
    <source>
        <strain evidence="1 2">DSM 101806</strain>
    </source>
</reference>
<dbReference type="EMBL" id="JACIEH010000003">
    <property type="protein sequence ID" value="MBB4100486.1"/>
    <property type="molecule type" value="Genomic_DNA"/>
</dbReference>
<evidence type="ECO:0008006" key="3">
    <source>
        <dbReference type="Google" id="ProtNLM"/>
    </source>
</evidence>
<dbReference type="InterPro" id="IPR053537">
    <property type="entry name" value="DNA-guanine_TGase"/>
</dbReference>
<protein>
    <recommendedName>
        <fullName evidence="3">tRNA-guanine(15) transglycosylase-like domain-containing protein</fullName>
    </recommendedName>
</protein>
<dbReference type="SUPFAM" id="SSF51713">
    <property type="entry name" value="tRNA-guanine transglycosylase"/>
    <property type="match status" value="1"/>
</dbReference>
<name>A0A7W6JXQ9_9SPHN</name>
<accession>A0A7W6JXQ9</accession>
<dbReference type="Proteomes" id="UP000557392">
    <property type="component" value="Unassembled WGS sequence"/>
</dbReference>
<gene>
    <name evidence="1" type="ORF">GGR46_004058</name>
</gene>
<proteinExistence type="predicted"/>
<evidence type="ECO:0000313" key="2">
    <source>
        <dbReference type="Proteomes" id="UP000557392"/>
    </source>
</evidence>
<evidence type="ECO:0000313" key="1">
    <source>
        <dbReference type="EMBL" id="MBB4100486.1"/>
    </source>
</evidence>
<dbReference type="NCBIfam" id="NF041059">
    <property type="entry name" value="DpdA"/>
    <property type="match status" value="1"/>
</dbReference>
<sequence>MRFQGYPGAVQSADRDRARHRAAGSGMKFLYSDALDFVDPEYDFIEDRSVPGRRAHKDDEYPHEYLETAPYDGLLVSRGIVGGTRGGGKYSEAQALRLGREGARAFLRYPESRFPGTMIVGDNGAFTYRNDAVPPYTVEDTIDFYEDGRFTHGCSVDHLIFDFDEAEGPPSDVAKQRYDLTLQLADEFRRAAVWLGPSFTPLGVVQGWSPRSMAEAARSLVKMGYDYLAIGGMVPLRIDQIDRALTAIRTAVPDSTRLHVLGFGKVDDLDRLAAHNVTSFDTTSPLLRAFKDAKRNYYSVGPGGETAYHMAIRIPQAIENNRVKRASRKGTVDQDALQRLESAALEEVRNFAAHKTSVETAVDTVLAYSRFALREDGHDDTQNERRLAKLREAYLATLRDRPWEECRCRVCQDIGVEVVIFRSSNRNKRRGMHNLHVFYEQLNVSAAAGKIAA</sequence>
<comment type="caution">
    <text evidence="1">The sequence shown here is derived from an EMBL/GenBank/DDBJ whole genome shotgun (WGS) entry which is preliminary data.</text>
</comment>
<dbReference type="RefSeq" id="WP_343058265.1">
    <property type="nucleotide sequence ID" value="NZ_JACIEH010000003.1"/>
</dbReference>
<dbReference type="Gene3D" id="3.20.20.105">
    <property type="entry name" value="Queuine tRNA-ribosyltransferase-like"/>
    <property type="match status" value="1"/>
</dbReference>
<dbReference type="AlphaFoldDB" id="A0A7W6JXQ9"/>
<dbReference type="GO" id="GO:0006400">
    <property type="term" value="P:tRNA modification"/>
    <property type="evidence" value="ECO:0007669"/>
    <property type="project" value="InterPro"/>
</dbReference>
<organism evidence="1 2">
    <name type="scientific">Sphingomonas kyeonggiensis</name>
    <dbReference type="NCBI Taxonomy" id="1268553"/>
    <lineage>
        <taxon>Bacteria</taxon>
        <taxon>Pseudomonadati</taxon>
        <taxon>Pseudomonadota</taxon>
        <taxon>Alphaproteobacteria</taxon>
        <taxon>Sphingomonadales</taxon>
        <taxon>Sphingomonadaceae</taxon>
        <taxon>Sphingomonas</taxon>
    </lineage>
</organism>
<dbReference type="InterPro" id="IPR036511">
    <property type="entry name" value="TGT-like_sf"/>
</dbReference>
<keyword evidence="2" id="KW-1185">Reference proteome</keyword>